<feature type="repeat" description="Solcar" evidence="3">
    <location>
        <begin position="18"/>
        <end position="105"/>
    </location>
</feature>
<sequence>MNENKRERVDHLRKGSEVSPYDALLAGSISGAIARAVTAPLDTIKIRLQLQPRGFKERKSIAFLVKRLLRNEGIVALWKGNVPAEILYILYGGAQFTSYAVLNDLLDQYTNLNPGAHSLVVGSGAGCASTLLTYPFDLLRTRLVANRERVLQSMTKTIKSIYRKDGILGFFQGIKPALLSVTSNTGIMFWNYELAREYSTQYNNIPFIEGICGFIAGSSSKAITFPLDTLRRRSQVYSVVHNTKTAPAVHIFVKILKNEGIFGLYKGFGVSLVKTAPTSAVTIYFYEYALEYIQARNSNKMTALV</sequence>
<dbReference type="InterPro" id="IPR018108">
    <property type="entry name" value="MCP_transmembrane"/>
</dbReference>
<keyword evidence="3 4" id="KW-0812">Transmembrane</keyword>
<proteinExistence type="inferred from homology"/>
<dbReference type="GO" id="GO:0031966">
    <property type="term" value="C:mitochondrial membrane"/>
    <property type="evidence" value="ECO:0007669"/>
    <property type="project" value="UniProtKB-SubCell"/>
</dbReference>
<accession>A0A8J5Q8K5</accession>
<keyword evidence="2" id="KW-0677">Repeat</keyword>
<dbReference type="OrthoDB" id="18574at2759"/>
<name>A0A8J5Q8K5_9ASCO</name>
<evidence type="ECO:0000313" key="6">
    <source>
        <dbReference type="Proteomes" id="UP000694255"/>
    </source>
</evidence>
<dbReference type="PANTHER" id="PTHR24089">
    <property type="entry name" value="SOLUTE CARRIER FAMILY 25"/>
    <property type="match status" value="1"/>
</dbReference>
<dbReference type="Proteomes" id="UP000694255">
    <property type="component" value="Unassembled WGS sequence"/>
</dbReference>
<dbReference type="AlphaFoldDB" id="A0A8J5Q8K5"/>
<reference evidence="5 6" key="1">
    <citation type="journal article" date="2021" name="DNA Res.">
        <title>Genome analysis of Candida subhashii reveals its hybrid nature and dual mitochondrial genome conformations.</title>
        <authorList>
            <person name="Mixao V."/>
            <person name="Hegedusova E."/>
            <person name="Saus E."/>
            <person name="Pryszcz L.P."/>
            <person name="Cillingova A."/>
            <person name="Nosek J."/>
            <person name="Gabaldon T."/>
        </authorList>
    </citation>
    <scope>NUCLEOTIDE SEQUENCE [LARGE SCALE GENOMIC DNA]</scope>
    <source>
        <strain evidence="5 6">CBS 10753</strain>
    </source>
</reference>
<keyword evidence="4" id="KW-0813">Transport</keyword>
<evidence type="ECO:0000256" key="1">
    <source>
        <dbReference type="ARBA" id="ARBA00004325"/>
    </source>
</evidence>
<comment type="subcellular location">
    <subcellularLocation>
        <location evidence="1">Mitochondrion membrane</location>
    </subcellularLocation>
</comment>
<dbReference type="RefSeq" id="XP_049261694.1">
    <property type="nucleotide sequence ID" value="XM_049409062.1"/>
</dbReference>
<gene>
    <name evidence="5" type="ORF">J8A68_005039</name>
</gene>
<protein>
    <submittedName>
        <fullName evidence="5">TPC1</fullName>
    </submittedName>
</protein>
<evidence type="ECO:0000256" key="2">
    <source>
        <dbReference type="ARBA" id="ARBA00022737"/>
    </source>
</evidence>
<feature type="repeat" description="Solcar" evidence="3">
    <location>
        <begin position="204"/>
        <end position="292"/>
    </location>
</feature>
<dbReference type="PROSITE" id="PS50920">
    <property type="entry name" value="SOLCAR"/>
    <property type="match status" value="3"/>
</dbReference>
<feature type="repeat" description="Solcar" evidence="3">
    <location>
        <begin position="113"/>
        <end position="198"/>
    </location>
</feature>
<organism evidence="5 6">
    <name type="scientific">[Candida] subhashii</name>
    <dbReference type="NCBI Taxonomy" id="561895"/>
    <lineage>
        <taxon>Eukaryota</taxon>
        <taxon>Fungi</taxon>
        <taxon>Dikarya</taxon>
        <taxon>Ascomycota</taxon>
        <taxon>Saccharomycotina</taxon>
        <taxon>Pichiomycetes</taxon>
        <taxon>Debaryomycetaceae</taxon>
        <taxon>Spathaspora</taxon>
    </lineage>
</organism>
<keyword evidence="3" id="KW-0472">Membrane</keyword>
<evidence type="ECO:0000256" key="3">
    <source>
        <dbReference type="PROSITE-ProRule" id="PRU00282"/>
    </source>
</evidence>
<dbReference type="GeneID" id="73471839"/>
<evidence type="ECO:0000313" key="5">
    <source>
        <dbReference type="EMBL" id="KAG7661461.1"/>
    </source>
</evidence>
<keyword evidence="6" id="KW-1185">Reference proteome</keyword>
<comment type="similarity">
    <text evidence="4">Belongs to the mitochondrial carrier (TC 2.A.29) family.</text>
</comment>
<dbReference type="EMBL" id="JAGSYN010000219">
    <property type="protein sequence ID" value="KAG7661461.1"/>
    <property type="molecule type" value="Genomic_DNA"/>
</dbReference>
<comment type="caution">
    <text evidence="5">The sequence shown here is derived from an EMBL/GenBank/DDBJ whole genome shotgun (WGS) entry which is preliminary data.</text>
</comment>
<dbReference type="Pfam" id="PF00153">
    <property type="entry name" value="Mito_carr"/>
    <property type="match status" value="3"/>
</dbReference>
<evidence type="ECO:0000256" key="4">
    <source>
        <dbReference type="RuleBase" id="RU000488"/>
    </source>
</evidence>